<feature type="domain" description="Calponin-homology (CH)" evidence="3">
    <location>
        <begin position="145"/>
        <end position="210"/>
    </location>
</feature>
<evidence type="ECO:0000256" key="1">
    <source>
        <dbReference type="ARBA" id="ARBA00022737"/>
    </source>
</evidence>
<dbReference type="GO" id="GO:0003779">
    <property type="term" value="F:actin binding"/>
    <property type="evidence" value="ECO:0007669"/>
    <property type="project" value="UniProtKB-KW"/>
</dbReference>
<dbReference type="GO" id="GO:0005635">
    <property type="term" value="C:nuclear envelope"/>
    <property type="evidence" value="ECO:0007669"/>
    <property type="project" value="TreeGrafter"/>
</dbReference>
<dbReference type="InterPro" id="IPR001715">
    <property type="entry name" value="CH_dom"/>
</dbReference>
<feature type="domain" description="Calponin-homology (CH)" evidence="3">
    <location>
        <begin position="12"/>
        <end position="121"/>
    </location>
</feature>
<dbReference type="PANTHER" id="PTHR21524:SF5">
    <property type="entry name" value="SPECTRIN REPEAT CONTAINING NUCLEAR ENVELOPE PROTEIN 2"/>
    <property type="match status" value="1"/>
</dbReference>
<dbReference type="SUPFAM" id="SSF47576">
    <property type="entry name" value="Calponin-homology domain, CH-domain"/>
    <property type="match status" value="1"/>
</dbReference>
<reference evidence="5" key="2">
    <citation type="submission" date="2016-06" db="UniProtKB">
        <authorList>
            <consortium name="WormBaseParasite"/>
        </authorList>
    </citation>
    <scope>IDENTIFICATION</scope>
</reference>
<protein>
    <submittedName>
        <fullName evidence="5">Calponin-homology (CH) domain-containing protein</fullName>
    </submittedName>
</protein>
<dbReference type="AlphaFoldDB" id="A0A183BVP8"/>
<accession>A0A183BVP8</accession>
<evidence type="ECO:0000256" key="2">
    <source>
        <dbReference type="ARBA" id="ARBA00023203"/>
    </source>
</evidence>
<evidence type="ECO:0000259" key="3">
    <source>
        <dbReference type="PROSITE" id="PS50021"/>
    </source>
</evidence>
<keyword evidence="2" id="KW-0009">Actin-binding</keyword>
<dbReference type="InterPro" id="IPR001589">
    <property type="entry name" value="Actinin_actin-bd_CS"/>
</dbReference>
<dbReference type="PANTHER" id="PTHR21524">
    <property type="entry name" value="SPECTRIN REPEAT CONTAINING NUCLEAR ENVELOPE PROTEIN 2"/>
    <property type="match status" value="1"/>
</dbReference>
<dbReference type="Proteomes" id="UP000050741">
    <property type="component" value="Unassembled WGS sequence"/>
</dbReference>
<keyword evidence="4" id="KW-1185">Reference proteome</keyword>
<evidence type="ECO:0000313" key="4">
    <source>
        <dbReference type="Proteomes" id="UP000050741"/>
    </source>
</evidence>
<dbReference type="Pfam" id="PF00307">
    <property type="entry name" value="CH"/>
    <property type="match status" value="2"/>
</dbReference>
<keyword evidence="1" id="KW-0677">Repeat</keyword>
<dbReference type="InterPro" id="IPR036872">
    <property type="entry name" value="CH_dom_sf"/>
</dbReference>
<dbReference type="Gene3D" id="1.10.418.10">
    <property type="entry name" value="Calponin-like domain"/>
    <property type="match status" value="3"/>
</dbReference>
<dbReference type="GO" id="GO:0007010">
    <property type="term" value="P:cytoskeleton organization"/>
    <property type="evidence" value="ECO:0007669"/>
    <property type="project" value="TreeGrafter"/>
</dbReference>
<reference evidence="4" key="1">
    <citation type="submission" date="2014-05" db="EMBL/GenBank/DDBJ databases">
        <title>The genome and life-stage specific transcriptomes of Globodera pallida elucidate key aspects of plant parasitism by a cyst nematode.</title>
        <authorList>
            <person name="Cotton J.A."/>
            <person name="Lilley C.J."/>
            <person name="Jones L.M."/>
            <person name="Kikuchi T."/>
            <person name="Reid A.J."/>
            <person name="Thorpe P."/>
            <person name="Tsai I.J."/>
            <person name="Beasley H."/>
            <person name="Blok V."/>
            <person name="Cock P.J.A."/>
            <person name="Van den Akker S.E."/>
            <person name="Holroyd N."/>
            <person name="Hunt M."/>
            <person name="Mantelin S."/>
            <person name="Naghra H."/>
            <person name="Pain A."/>
            <person name="Palomares-Rius J.E."/>
            <person name="Zarowiecki M."/>
            <person name="Berriman M."/>
            <person name="Jones J.T."/>
            <person name="Urwin P.E."/>
        </authorList>
    </citation>
    <scope>NUCLEOTIDE SEQUENCE [LARGE SCALE GENOMIC DNA]</scope>
    <source>
        <strain evidence="4">Lindley</strain>
    </source>
</reference>
<evidence type="ECO:0000313" key="5">
    <source>
        <dbReference type="WBParaSite" id="GPLIN_000468600"/>
    </source>
</evidence>
<sequence>MEIVPSLEAEQQMQKRTFTNWINFRLEEHSSSGRVSDLFVDMRDGVLLCHLLEVLTGEVLLVSTQMSNNVTDLANGNPHVWLGLVWQIILHFQVEKDLTLLRQSAWHQIHQQHLQLGQKCRDNYLSSPSTSNGGFASPTPGGKKEEVERQLIRWVNEEVIGHLGLRINDLDRSWCDGRLFSALVHRFAPALMPRGISQTIQKRLDRDSDL</sequence>
<proteinExistence type="predicted"/>
<dbReference type="GO" id="GO:0019894">
    <property type="term" value="F:kinesin binding"/>
    <property type="evidence" value="ECO:0007669"/>
    <property type="project" value="TreeGrafter"/>
</dbReference>
<organism evidence="4 5">
    <name type="scientific">Globodera pallida</name>
    <name type="common">Potato cyst nematode worm</name>
    <name type="synonym">Heterodera pallida</name>
    <dbReference type="NCBI Taxonomy" id="36090"/>
    <lineage>
        <taxon>Eukaryota</taxon>
        <taxon>Metazoa</taxon>
        <taxon>Ecdysozoa</taxon>
        <taxon>Nematoda</taxon>
        <taxon>Chromadorea</taxon>
        <taxon>Rhabditida</taxon>
        <taxon>Tylenchina</taxon>
        <taxon>Tylenchomorpha</taxon>
        <taxon>Tylenchoidea</taxon>
        <taxon>Heteroderidae</taxon>
        <taxon>Heteroderinae</taxon>
        <taxon>Globodera</taxon>
    </lineage>
</organism>
<dbReference type="GO" id="GO:0048471">
    <property type="term" value="C:perinuclear region of cytoplasm"/>
    <property type="evidence" value="ECO:0007669"/>
    <property type="project" value="TreeGrafter"/>
</dbReference>
<dbReference type="GO" id="GO:0007097">
    <property type="term" value="P:nuclear migration"/>
    <property type="evidence" value="ECO:0007669"/>
    <property type="project" value="TreeGrafter"/>
</dbReference>
<dbReference type="PROSITE" id="PS00019">
    <property type="entry name" value="ACTININ_1"/>
    <property type="match status" value="1"/>
</dbReference>
<dbReference type="WBParaSite" id="GPLIN_000468600">
    <property type="protein sequence ID" value="GPLIN_000468600"/>
    <property type="gene ID" value="GPLIN_000468600"/>
</dbReference>
<dbReference type="GO" id="GO:0006997">
    <property type="term" value="P:nucleus organization"/>
    <property type="evidence" value="ECO:0007669"/>
    <property type="project" value="TreeGrafter"/>
</dbReference>
<name>A0A183BVP8_GLOPA</name>
<dbReference type="PROSITE" id="PS50021">
    <property type="entry name" value="CH"/>
    <property type="match status" value="2"/>
</dbReference>